<sequence length="137" mass="14681">MSVAAEGSIWSDDVAEQIKILRKRGECLAESVEALRAEHGQRLDGLEAALVGDRAANEEALADMREQQAERDRQSRAIDARGLPLIGVSFLLAGLPDPIVAERWLGGLLIAFAVVVSVAVGVPWGRQRRRGGVSSPS</sequence>
<reference evidence="2 3" key="2">
    <citation type="submission" date="2019-08" db="EMBL/GenBank/DDBJ databases">
        <title>Jejuicoccus antrihumi gen. nov., sp. nov., a new member of the family Dermacoccaceae isolated from a cave.</title>
        <authorList>
            <person name="Schumann P."/>
            <person name="Kim I.S."/>
        </authorList>
    </citation>
    <scope>NUCLEOTIDE SEQUENCE [LARGE SCALE GENOMIC DNA]</scope>
    <source>
        <strain evidence="2 3">C5-26</strain>
    </source>
</reference>
<reference evidence="2 3" key="1">
    <citation type="submission" date="2019-05" db="EMBL/GenBank/DDBJ databases">
        <authorList>
            <person name="Lee S.D."/>
        </authorList>
    </citation>
    <scope>NUCLEOTIDE SEQUENCE [LARGE SCALE GENOMIC DNA]</scope>
    <source>
        <strain evidence="2 3">C5-26</strain>
    </source>
</reference>
<organism evidence="2 3">
    <name type="scientific">Leekyejoonella antrihumi</name>
    <dbReference type="NCBI Taxonomy" id="1660198"/>
    <lineage>
        <taxon>Bacteria</taxon>
        <taxon>Bacillati</taxon>
        <taxon>Actinomycetota</taxon>
        <taxon>Actinomycetes</taxon>
        <taxon>Micrococcales</taxon>
        <taxon>Dermacoccaceae</taxon>
        <taxon>Leekyejoonella</taxon>
    </lineage>
</organism>
<evidence type="ECO:0000313" key="3">
    <source>
        <dbReference type="Proteomes" id="UP000320244"/>
    </source>
</evidence>
<accession>A0A563E612</accession>
<name>A0A563E612_9MICO</name>
<dbReference type="EMBL" id="VCQV01000004">
    <property type="protein sequence ID" value="TWP37957.1"/>
    <property type="molecule type" value="Genomic_DNA"/>
</dbReference>
<feature type="transmembrane region" description="Helical" evidence="1">
    <location>
        <begin position="105"/>
        <end position="125"/>
    </location>
</feature>
<protein>
    <submittedName>
        <fullName evidence="2">Uncharacterized protein</fullName>
    </submittedName>
</protein>
<evidence type="ECO:0000256" key="1">
    <source>
        <dbReference type="SAM" id="Phobius"/>
    </source>
</evidence>
<comment type="caution">
    <text evidence="2">The sequence shown here is derived from an EMBL/GenBank/DDBJ whole genome shotgun (WGS) entry which is preliminary data.</text>
</comment>
<keyword evidence="3" id="KW-1185">Reference proteome</keyword>
<keyword evidence="1" id="KW-0472">Membrane</keyword>
<dbReference type="OrthoDB" id="10018874at2"/>
<dbReference type="AlphaFoldDB" id="A0A563E612"/>
<dbReference type="RefSeq" id="WP_146315527.1">
    <property type="nucleotide sequence ID" value="NZ_VCQV01000004.1"/>
</dbReference>
<proteinExistence type="predicted"/>
<evidence type="ECO:0000313" key="2">
    <source>
        <dbReference type="EMBL" id="TWP37957.1"/>
    </source>
</evidence>
<keyword evidence="1" id="KW-1133">Transmembrane helix</keyword>
<gene>
    <name evidence="2" type="ORF">FGL98_04405</name>
</gene>
<keyword evidence="1" id="KW-0812">Transmembrane</keyword>
<dbReference type="Proteomes" id="UP000320244">
    <property type="component" value="Unassembled WGS sequence"/>
</dbReference>